<gene>
    <name evidence="4" type="ORF">B1A_06309</name>
</gene>
<accession>T1BBS7</accession>
<dbReference type="InterPro" id="IPR003395">
    <property type="entry name" value="RecF/RecN/SMC_N"/>
</dbReference>
<dbReference type="EMBL" id="AUZX01004589">
    <property type="protein sequence ID" value="EQD70396.1"/>
    <property type="molecule type" value="Genomic_DNA"/>
</dbReference>
<proteinExistence type="predicted"/>
<dbReference type="PANTHER" id="PTHR43977">
    <property type="entry name" value="STRUCTURAL MAINTENANCE OF CHROMOSOMES PROTEIN 3"/>
    <property type="match status" value="1"/>
</dbReference>
<reference evidence="4" key="1">
    <citation type="submission" date="2013-08" db="EMBL/GenBank/DDBJ databases">
        <authorList>
            <person name="Mendez C."/>
            <person name="Richter M."/>
            <person name="Ferrer M."/>
            <person name="Sanchez J."/>
        </authorList>
    </citation>
    <scope>NUCLEOTIDE SEQUENCE</scope>
</reference>
<dbReference type="Gene3D" id="3.40.50.300">
    <property type="entry name" value="P-loop containing nucleotide triphosphate hydrolases"/>
    <property type="match status" value="1"/>
</dbReference>
<comment type="caution">
    <text evidence="4">The sequence shown here is derived from an EMBL/GenBank/DDBJ whole genome shotgun (WGS) entry which is preliminary data.</text>
</comment>
<keyword evidence="1" id="KW-0175">Coiled coil</keyword>
<dbReference type="AlphaFoldDB" id="T1BBS7"/>
<evidence type="ECO:0000313" key="4">
    <source>
        <dbReference type="EMBL" id="EQD70396.1"/>
    </source>
</evidence>
<organism evidence="4">
    <name type="scientific">mine drainage metagenome</name>
    <dbReference type="NCBI Taxonomy" id="410659"/>
    <lineage>
        <taxon>unclassified sequences</taxon>
        <taxon>metagenomes</taxon>
        <taxon>ecological metagenomes</taxon>
    </lineage>
</organism>
<evidence type="ECO:0000256" key="1">
    <source>
        <dbReference type="SAM" id="Coils"/>
    </source>
</evidence>
<sequence>FVLGPTSSKALRADRLTHLFFNGGAAKKPATECEVSLVFDNQDRMLPLEAPEVEITRYVKLMPSDPDGYYSYFYVNGRRTTQGEIDTLLSHARLSGDGYNLVQQGDVNKIVGMGPVPRRQLVERLAGISQYDEELDRAEAKRTDLEANLDRIRTLLGEIKGRLTGLESQRLLAIQYNALLEERKKTEAPSGPGGPTGGPSRGHHPGAAARRIPGPDRPG</sequence>
<feature type="non-terminal residue" evidence="4">
    <location>
        <position position="1"/>
    </location>
</feature>
<reference evidence="4" key="2">
    <citation type="journal article" date="2014" name="ISME J.">
        <title>Microbial stratification in low pH oxic and suboxic macroscopic growths along an acid mine drainage.</title>
        <authorList>
            <person name="Mendez-Garcia C."/>
            <person name="Mesa V."/>
            <person name="Sprenger R.R."/>
            <person name="Richter M."/>
            <person name="Diez M.S."/>
            <person name="Solano J."/>
            <person name="Bargiela R."/>
            <person name="Golyshina O.V."/>
            <person name="Manteca A."/>
            <person name="Ramos J.L."/>
            <person name="Gallego J.R."/>
            <person name="Llorente I."/>
            <person name="Martins Dos Santos V.A."/>
            <person name="Jensen O.N."/>
            <person name="Pelaez A.I."/>
            <person name="Sanchez J."/>
            <person name="Ferrer M."/>
        </authorList>
    </citation>
    <scope>NUCLEOTIDE SEQUENCE</scope>
</reference>
<feature type="domain" description="RecF/RecN/SMC N-terminal" evidence="3">
    <location>
        <begin position="1"/>
        <end position="95"/>
    </location>
</feature>
<dbReference type="InterPro" id="IPR027417">
    <property type="entry name" value="P-loop_NTPase"/>
</dbReference>
<feature type="coiled-coil region" evidence="1">
    <location>
        <begin position="128"/>
        <end position="155"/>
    </location>
</feature>
<feature type="region of interest" description="Disordered" evidence="2">
    <location>
        <begin position="182"/>
        <end position="219"/>
    </location>
</feature>
<evidence type="ECO:0000256" key="2">
    <source>
        <dbReference type="SAM" id="MobiDB-lite"/>
    </source>
</evidence>
<name>T1BBS7_9ZZZZ</name>
<dbReference type="SUPFAM" id="SSF52540">
    <property type="entry name" value="P-loop containing nucleoside triphosphate hydrolases"/>
    <property type="match status" value="1"/>
</dbReference>
<dbReference type="Pfam" id="PF02463">
    <property type="entry name" value="SMC_N"/>
    <property type="match status" value="1"/>
</dbReference>
<feature type="non-terminal residue" evidence="4">
    <location>
        <position position="219"/>
    </location>
</feature>
<protein>
    <submittedName>
        <fullName evidence="4">Chromosome segregation SMC protein</fullName>
    </submittedName>
</protein>
<feature type="compositionally biased region" description="Gly residues" evidence="2">
    <location>
        <begin position="191"/>
        <end position="200"/>
    </location>
</feature>
<evidence type="ECO:0000259" key="3">
    <source>
        <dbReference type="Pfam" id="PF02463"/>
    </source>
</evidence>